<evidence type="ECO:0000256" key="5">
    <source>
        <dbReference type="ARBA" id="ARBA00022989"/>
    </source>
</evidence>
<protein>
    <submittedName>
        <fullName evidence="9">MgtC/SapB transporter</fullName>
    </submittedName>
</protein>
<accession>R1G7C3</accession>
<evidence type="ECO:0000256" key="1">
    <source>
        <dbReference type="ARBA" id="ARBA00004651"/>
    </source>
</evidence>
<comment type="similarity">
    <text evidence="2">Belongs to the MgtC/SapB family.</text>
</comment>
<keyword evidence="3" id="KW-1003">Cell membrane</keyword>
<feature type="transmembrane region" description="Helical" evidence="7">
    <location>
        <begin position="13"/>
        <end position="29"/>
    </location>
</feature>
<evidence type="ECO:0000313" key="9">
    <source>
        <dbReference type="EMBL" id="EOD67352.1"/>
    </source>
</evidence>
<evidence type="ECO:0000313" key="10">
    <source>
        <dbReference type="Proteomes" id="UP000014139"/>
    </source>
</evidence>
<dbReference type="eggNOG" id="COG1285">
    <property type="taxonomic scope" value="Bacteria"/>
</dbReference>
<name>R1G7C3_9PSEU</name>
<dbReference type="Proteomes" id="UP000014139">
    <property type="component" value="Unassembled WGS sequence"/>
</dbReference>
<dbReference type="PRINTS" id="PR01837">
    <property type="entry name" value="MGTCSAPBPROT"/>
</dbReference>
<evidence type="ECO:0000259" key="8">
    <source>
        <dbReference type="Pfam" id="PF02308"/>
    </source>
</evidence>
<evidence type="ECO:0000256" key="3">
    <source>
        <dbReference type="ARBA" id="ARBA00022475"/>
    </source>
</evidence>
<evidence type="ECO:0000256" key="6">
    <source>
        <dbReference type="ARBA" id="ARBA00023136"/>
    </source>
</evidence>
<evidence type="ECO:0000256" key="2">
    <source>
        <dbReference type="ARBA" id="ARBA00009298"/>
    </source>
</evidence>
<organism evidence="9 10">
    <name type="scientific">Amycolatopsis vancoresmycina DSM 44592</name>
    <dbReference type="NCBI Taxonomy" id="1292037"/>
    <lineage>
        <taxon>Bacteria</taxon>
        <taxon>Bacillati</taxon>
        <taxon>Actinomycetota</taxon>
        <taxon>Actinomycetes</taxon>
        <taxon>Pseudonocardiales</taxon>
        <taxon>Pseudonocardiaceae</taxon>
        <taxon>Amycolatopsis</taxon>
    </lineage>
</organism>
<dbReference type="InterPro" id="IPR003416">
    <property type="entry name" value="MgtC/SapB/SrpB/YhiD_fam"/>
</dbReference>
<dbReference type="Pfam" id="PF02308">
    <property type="entry name" value="MgtC"/>
    <property type="match status" value="1"/>
</dbReference>
<evidence type="ECO:0000256" key="7">
    <source>
        <dbReference type="SAM" id="Phobius"/>
    </source>
</evidence>
<keyword evidence="10" id="KW-1185">Reference proteome</keyword>
<reference evidence="9 10" key="1">
    <citation type="submission" date="2013-02" db="EMBL/GenBank/DDBJ databases">
        <title>Draft genome sequence of Amycolatopsis vancoresmycina strain DSM 44592T.</title>
        <authorList>
            <person name="Kumar S."/>
            <person name="Kaur N."/>
            <person name="Kaur C."/>
            <person name="Raghava G.P.S."/>
            <person name="Mayilraj S."/>
        </authorList>
    </citation>
    <scope>NUCLEOTIDE SEQUENCE [LARGE SCALE GENOMIC DNA]</scope>
    <source>
        <strain evidence="9 10">DSM 44592</strain>
    </source>
</reference>
<dbReference type="RefSeq" id="WP_003082616.1">
    <property type="nucleotide sequence ID" value="NZ_AOUO01000220.1"/>
</dbReference>
<gene>
    <name evidence="9" type="ORF">H480_16870</name>
</gene>
<feature type="non-terminal residue" evidence="9">
    <location>
        <position position="52"/>
    </location>
</feature>
<feature type="domain" description="MgtC/SapB/SrpB/YhiD N-terminal" evidence="8">
    <location>
        <begin position="18"/>
        <end position="52"/>
    </location>
</feature>
<proteinExistence type="inferred from homology"/>
<comment type="caution">
    <text evidence="9">The sequence shown here is derived from an EMBL/GenBank/DDBJ whole genome shotgun (WGS) entry which is preliminary data.</text>
</comment>
<dbReference type="GO" id="GO:0005886">
    <property type="term" value="C:plasma membrane"/>
    <property type="evidence" value="ECO:0007669"/>
    <property type="project" value="UniProtKB-SubCell"/>
</dbReference>
<evidence type="ECO:0000256" key="4">
    <source>
        <dbReference type="ARBA" id="ARBA00022692"/>
    </source>
</evidence>
<comment type="subcellular location">
    <subcellularLocation>
        <location evidence="1">Cell membrane</location>
        <topology evidence="1">Multi-pass membrane protein</topology>
    </subcellularLocation>
</comment>
<dbReference type="InterPro" id="IPR049177">
    <property type="entry name" value="MgtC_SapB_SrpB_YhiD_N"/>
</dbReference>
<dbReference type="AlphaFoldDB" id="R1G7C3"/>
<keyword evidence="6 7" id="KW-0472">Membrane</keyword>
<keyword evidence="4 7" id="KW-0812">Transmembrane</keyword>
<dbReference type="EMBL" id="AOUO01000220">
    <property type="protein sequence ID" value="EOD67352.1"/>
    <property type="molecule type" value="Genomic_DNA"/>
</dbReference>
<keyword evidence="5 7" id="KW-1133">Transmembrane helix</keyword>
<sequence>MPTLWSTSAQWELLPPVLLALVLSVAIGLEREAGMKAAGLRTHALVGVGSAV</sequence>